<reference evidence="1" key="1">
    <citation type="submission" date="2021-03" db="EMBL/GenBank/DDBJ databases">
        <title>Draft genome sequence of rust myrtle Austropuccinia psidii MF-1, a brazilian biotype.</title>
        <authorList>
            <person name="Quecine M.C."/>
            <person name="Pachon D.M.R."/>
            <person name="Bonatelli M.L."/>
            <person name="Correr F.H."/>
            <person name="Franceschini L.M."/>
            <person name="Leite T.F."/>
            <person name="Margarido G.R.A."/>
            <person name="Almeida C.A."/>
            <person name="Ferrarezi J.A."/>
            <person name="Labate C.A."/>
        </authorList>
    </citation>
    <scope>NUCLEOTIDE SEQUENCE</scope>
    <source>
        <strain evidence="1">MF-1</strain>
    </source>
</reference>
<comment type="caution">
    <text evidence="1">The sequence shown here is derived from an EMBL/GenBank/DDBJ whole genome shotgun (WGS) entry which is preliminary data.</text>
</comment>
<proteinExistence type="predicted"/>
<sequence>MPSRCDSDTAPHIRPPHSLRFHTPASFHANAPMAPSRYASDTALLPPASSSLPLTILRLIEYGGLLAYMMNAITEIC</sequence>
<dbReference type="EMBL" id="AVOT02003163">
    <property type="protein sequence ID" value="MBW0472676.1"/>
    <property type="molecule type" value="Genomic_DNA"/>
</dbReference>
<name>A0A9Q3GM97_9BASI</name>
<protein>
    <submittedName>
        <fullName evidence="1">Uncharacterized protein</fullName>
    </submittedName>
</protein>
<gene>
    <name evidence="1" type="ORF">O181_012391</name>
</gene>
<keyword evidence="2" id="KW-1185">Reference proteome</keyword>
<dbReference type="Proteomes" id="UP000765509">
    <property type="component" value="Unassembled WGS sequence"/>
</dbReference>
<organism evidence="1 2">
    <name type="scientific">Austropuccinia psidii MF-1</name>
    <dbReference type="NCBI Taxonomy" id="1389203"/>
    <lineage>
        <taxon>Eukaryota</taxon>
        <taxon>Fungi</taxon>
        <taxon>Dikarya</taxon>
        <taxon>Basidiomycota</taxon>
        <taxon>Pucciniomycotina</taxon>
        <taxon>Pucciniomycetes</taxon>
        <taxon>Pucciniales</taxon>
        <taxon>Sphaerophragmiaceae</taxon>
        <taxon>Austropuccinia</taxon>
    </lineage>
</organism>
<dbReference type="AlphaFoldDB" id="A0A9Q3GM97"/>
<evidence type="ECO:0000313" key="1">
    <source>
        <dbReference type="EMBL" id="MBW0472676.1"/>
    </source>
</evidence>
<evidence type="ECO:0000313" key="2">
    <source>
        <dbReference type="Proteomes" id="UP000765509"/>
    </source>
</evidence>
<accession>A0A9Q3GM97</accession>